<dbReference type="InterPro" id="IPR039422">
    <property type="entry name" value="MarR/SlyA-like"/>
</dbReference>
<feature type="domain" description="HTH marR-type" evidence="1">
    <location>
        <begin position="1"/>
        <end position="134"/>
    </location>
</feature>
<accession>A0A9W7NL22</accession>
<dbReference type="InterPro" id="IPR036388">
    <property type="entry name" value="WH-like_DNA-bd_sf"/>
</dbReference>
<dbReference type="GO" id="GO:0003700">
    <property type="term" value="F:DNA-binding transcription factor activity"/>
    <property type="evidence" value="ECO:0007669"/>
    <property type="project" value="InterPro"/>
</dbReference>
<dbReference type="RefSeq" id="WP_149468556.1">
    <property type="nucleotide sequence ID" value="NZ_QOKW01000005.1"/>
</dbReference>
<reference evidence="2 3" key="1">
    <citation type="submission" date="2018-07" db="EMBL/GenBank/DDBJ databases">
        <title>Genome sequence of Azospirillum sp. ATCC 49961.</title>
        <authorList>
            <person name="Sant'Anna F.H."/>
            <person name="Baldani J.I."/>
            <person name="Zilli J.E."/>
            <person name="Reis V.M."/>
            <person name="Hartmann A."/>
            <person name="Cruz L."/>
            <person name="de Souza E.M."/>
            <person name="de Oliveira Pedrosa F."/>
            <person name="Passaglia L.M.P."/>
        </authorList>
    </citation>
    <scope>NUCLEOTIDE SEQUENCE [LARGE SCALE GENOMIC DNA]</scope>
    <source>
        <strain evidence="2 3">ATCC 49961</strain>
    </source>
</reference>
<dbReference type="InterPro" id="IPR036390">
    <property type="entry name" value="WH_DNA-bd_sf"/>
</dbReference>
<dbReference type="PROSITE" id="PS50995">
    <property type="entry name" value="HTH_MARR_2"/>
    <property type="match status" value="1"/>
</dbReference>
<dbReference type="GO" id="GO:0006950">
    <property type="term" value="P:response to stress"/>
    <property type="evidence" value="ECO:0007669"/>
    <property type="project" value="TreeGrafter"/>
</dbReference>
<dbReference type="AlphaFoldDB" id="A0A9W7NL22"/>
<keyword evidence="3" id="KW-1185">Reference proteome</keyword>
<dbReference type="PANTHER" id="PTHR33164:SF43">
    <property type="entry name" value="HTH-TYPE TRANSCRIPTIONAL REPRESSOR YETL"/>
    <property type="match status" value="1"/>
</dbReference>
<organism evidence="2 3">
    <name type="scientific">Roseomonas genomospecies 6</name>
    <dbReference type="NCBI Taxonomy" id="214106"/>
    <lineage>
        <taxon>Bacteria</taxon>
        <taxon>Pseudomonadati</taxon>
        <taxon>Pseudomonadota</taxon>
        <taxon>Alphaproteobacteria</taxon>
        <taxon>Acetobacterales</taxon>
        <taxon>Roseomonadaceae</taxon>
        <taxon>Roseomonas</taxon>
    </lineage>
</organism>
<dbReference type="EMBL" id="QOKW01000005">
    <property type="protein sequence ID" value="KAA0681895.1"/>
    <property type="molecule type" value="Genomic_DNA"/>
</dbReference>
<evidence type="ECO:0000313" key="3">
    <source>
        <dbReference type="Proteomes" id="UP000480854"/>
    </source>
</evidence>
<dbReference type="Gene3D" id="1.10.10.10">
    <property type="entry name" value="Winged helix-like DNA-binding domain superfamily/Winged helix DNA-binding domain"/>
    <property type="match status" value="1"/>
</dbReference>
<protein>
    <submittedName>
        <fullName evidence="2">MarR family transcriptional regulator</fullName>
    </submittedName>
</protein>
<evidence type="ECO:0000259" key="1">
    <source>
        <dbReference type="PROSITE" id="PS50995"/>
    </source>
</evidence>
<sequence length="153" mass="16729">MSRRVRVKGVASLLEQSARLIHGAGHSHGLYPAQWTALRYFAEAMPQARTATGLMRFQNMAMSPVARTVRALVEKGLVSRQPNPRDGRSDLIELTSEGHALLRFDPRNDLESLLGQLPPDQLASLALALQTVIQGMVETDASSNPSEEVGEDQ</sequence>
<dbReference type="OrthoDB" id="5522755at2"/>
<dbReference type="Pfam" id="PF12802">
    <property type="entry name" value="MarR_2"/>
    <property type="match status" value="1"/>
</dbReference>
<dbReference type="SMART" id="SM00347">
    <property type="entry name" value="HTH_MARR"/>
    <property type="match status" value="1"/>
</dbReference>
<dbReference type="InterPro" id="IPR000835">
    <property type="entry name" value="HTH_MarR-typ"/>
</dbReference>
<proteinExistence type="predicted"/>
<evidence type="ECO:0000313" key="2">
    <source>
        <dbReference type="EMBL" id="KAA0681895.1"/>
    </source>
</evidence>
<comment type="caution">
    <text evidence="2">The sequence shown here is derived from an EMBL/GenBank/DDBJ whole genome shotgun (WGS) entry which is preliminary data.</text>
</comment>
<dbReference type="Proteomes" id="UP000480854">
    <property type="component" value="Unassembled WGS sequence"/>
</dbReference>
<dbReference type="SUPFAM" id="SSF46785">
    <property type="entry name" value="Winged helix' DNA-binding domain"/>
    <property type="match status" value="1"/>
</dbReference>
<gene>
    <name evidence="2" type="ORF">DS843_08995</name>
</gene>
<name>A0A9W7NL22_9PROT</name>
<dbReference type="PANTHER" id="PTHR33164">
    <property type="entry name" value="TRANSCRIPTIONAL REGULATOR, MARR FAMILY"/>
    <property type="match status" value="1"/>
</dbReference>